<dbReference type="EMBL" id="JBBIAA010000001">
    <property type="protein sequence ID" value="MEJ5944000.1"/>
    <property type="molecule type" value="Genomic_DNA"/>
</dbReference>
<feature type="domain" description="HTH lacI-type" evidence="5">
    <location>
        <begin position="9"/>
        <end position="63"/>
    </location>
</feature>
<dbReference type="SMART" id="SM00354">
    <property type="entry name" value="HTH_LACI"/>
    <property type="match status" value="1"/>
</dbReference>
<dbReference type="Proteomes" id="UP001387100">
    <property type="component" value="Unassembled WGS sequence"/>
</dbReference>
<dbReference type="CDD" id="cd01392">
    <property type="entry name" value="HTH_LacI"/>
    <property type="match status" value="1"/>
</dbReference>
<dbReference type="SUPFAM" id="SSF47413">
    <property type="entry name" value="lambda repressor-like DNA-binding domains"/>
    <property type="match status" value="1"/>
</dbReference>
<keyword evidence="2" id="KW-0805">Transcription regulation</keyword>
<dbReference type="PANTHER" id="PTHR30146">
    <property type="entry name" value="LACI-RELATED TRANSCRIPTIONAL REPRESSOR"/>
    <property type="match status" value="1"/>
</dbReference>
<evidence type="ECO:0000256" key="2">
    <source>
        <dbReference type="ARBA" id="ARBA00023015"/>
    </source>
</evidence>
<evidence type="ECO:0000259" key="5">
    <source>
        <dbReference type="PROSITE" id="PS50932"/>
    </source>
</evidence>
<dbReference type="Gene3D" id="1.10.260.40">
    <property type="entry name" value="lambda repressor-like DNA-binding domains"/>
    <property type="match status" value="1"/>
</dbReference>
<evidence type="ECO:0000256" key="1">
    <source>
        <dbReference type="ARBA" id="ARBA00022491"/>
    </source>
</evidence>
<dbReference type="GO" id="GO:0003677">
    <property type="term" value="F:DNA binding"/>
    <property type="evidence" value="ECO:0007669"/>
    <property type="project" value="UniProtKB-KW"/>
</dbReference>
<evidence type="ECO:0000256" key="4">
    <source>
        <dbReference type="ARBA" id="ARBA00023163"/>
    </source>
</evidence>
<dbReference type="Pfam" id="PF13377">
    <property type="entry name" value="Peripla_BP_3"/>
    <property type="match status" value="1"/>
</dbReference>
<dbReference type="PROSITE" id="PS50932">
    <property type="entry name" value="HTH_LACI_2"/>
    <property type="match status" value="1"/>
</dbReference>
<dbReference type="SUPFAM" id="SSF53822">
    <property type="entry name" value="Periplasmic binding protein-like I"/>
    <property type="match status" value="1"/>
</dbReference>
<proteinExistence type="predicted"/>
<dbReference type="PROSITE" id="PS00356">
    <property type="entry name" value="HTH_LACI_1"/>
    <property type="match status" value="1"/>
</dbReference>
<dbReference type="InterPro" id="IPR010982">
    <property type="entry name" value="Lambda_DNA-bd_dom_sf"/>
</dbReference>
<dbReference type="CDD" id="cd06267">
    <property type="entry name" value="PBP1_LacI_sugar_binding-like"/>
    <property type="match status" value="1"/>
</dbReference>
<keyword evidence="1" id="KW-0678">Repressor</keyword>
<dbReference type="Pfam" id="PF00356">
    <property type="entry name" value="LacI"/>
    <property type="match status" value="1"/>
</dbReference>
<dbReference type="PANTHER" id="PTHR30146:SF148">
    <property type="entry name" value="HTH-TYPE TRANSCRIPTIONAL REPRESSOR PURR-RELATED"/>
    <property type="match status" value="1"/>
</dbReference>
<evidence type="ECO:0000313" key="7">
    <source>
        <dbReference type="Proteomes" id="UP001387100"/>
    </source>
</evidence>
<dbReference type="RefSeq" id="WP_339573390.1">
    <property type="nucleotide sequence ID" value="NZ_JBBIAA010000001.1"/>
</dbReference>
<dbReference type="InterPro" id="IPR028082">
    <property type="entry name" value="Peripla_BP_I"/>
</dbReference>
<dbReference type="InterPro" id="IPR046335">
    <property type="entry name" value="LacI/GalR-like_sensor"/>
</dbReference>
<sequence length="367" mass="38670">MATTRSSRPTVYDVADRAGVSIATVSRVLRRPETVSPGATRRVLDAVRDLGYVPSGSARGLAARRSGAIGVAFPAFDDVAEIDPVPLSDVPATMRLDPAEAAEPVTNLYMGEVTRGVELEAWRHGLFATVAVARGERRDAALEDLAGRVDGLVVLAGTTPPEVLVRVARSTPVVVVASPRGEDPLDHVRTANGPGMRALVEHLLDHHGLRDVAFVGGVADVPDDLERFAGFGEALASRGLPVPAAPLLRGDFTEERGRALARGLVDAGRVPEALVCSNDQTALGVVDVLQRAGVRVPGDVVVTGFDGIDAAGRSRPRLTTVHQPMAELGRVAVDVLLRRLADPAAPLEDRVLPVQVLLRESCGCLRA</sequence>
<keyword evidence="3 6" id="KW-0238">DNA-binding</keyword>
<evidence type="ECO:0000313" key="6">
    <source>
        <dbReference type="EMBL" id="MEJ5944000.1"/>
    </source>
</evidence>
<gene>
    <name evidence="6" type="ORF">WDZ17_01645</name>
</gene>
<keyword evidence="4" id="KW-0804">Transcription</keyword>
<accession>A0ABU8RG19</accession>
<protein>
    <submittedName>
        <fullName evidence="6">LacI family DNA-binding transcriptional regulator</fullName>
    </submittedName>
</protein>
<reference evidence="6 7" key="1">
    <citation type="journal article" date="2017" name="Int. J. Syst. Evol. Microbiol.">
        <title>Pseudokineococcus basanitobsidens sp. nov., isolated from volcanic rock.</title>
        <authorList>
            <person name="Lee D.W."/>
            <person name="Park M.Y."/>
            <person name="Kim J.J."/>
            <person name="Kim B.S."/>
        </authorList>
    </citation>
    <scope>NUCLEOTIDE SEQUENCE [LARGE SCALE GENOMIC DNA]</scope>
    <source>
        <strain evidence="6 7">DSM 103726</strain>
    </source>
</reference>
<dbReference type="Gene3D" id="3.40.50.2300">
    <property type="match status" value="2"/>
</dbReference>
<keyword evidence="7" id="KW-1185">Reference proteome</keyword>
<name>A0ABU8RG19_9ACTN</name>
<organism evidence="6 7">
    <name type="scientific">Pseudokineococcus basanitobsidens</name>
    <dbReference type="NCBI Taxonomy" id="1926649"/>
    <lineage>
        <taxon>Bacteria</taxon>
        <taxon>Bacillati</taxon>
        <taxon>Actinomycetota</taxon>
        <taxon>Actinomycetes</taxon>
        <taxon>Kineosporiales</taxon>
        <taxon>Kineosporiaceae</taxon>
        <taxon>Pseudokineococcus</taxon>
    </lineage>
</organism>
<evidence type="ECO:0000256" key="3">
    <source>
        <dbReference type="ARBA" id="ARBA00023125"/>
    </source>
</evidence>
<dbReference type="InterPro" id="IPR000843">
    <property type="entry name" value="HTH_LacI"/>
</dbReference>
<comment type="caution">
    <text evidence="6">The sequence shown here is derived from an EMBL/GenBank/DDBJ whole genome shotgun (WGS) entry which is preliminary data.</text>
</comment>